<proteinExistence type="predicted"/>
<dbReference type="Proteomes" id="UP001590951">
    <property type="component" value="Unassembled WGS sequence"/>
</dbReference>
<protein>
    <submittedName>
        <fullName evidence="3">Uncharacterized protein</fullName>
    </submittedName>
</protein>
<comment type="caution">
    <text evidence="3">The sequence shown here is derived from an EMBL/GenBank/DDBJ whole genome shotgun (WGS) entry which is preliminary data.</text>
</comment>
<accession>A0ABR4BR27</accession>
<evidence type="ECO:0000313" key="3">
    <source>
        <dbReference type="EMBL" id="KAL2059506.1"/>
    </source>
</evidence>
<feature type="chain" id="PRO_5046028028" evidence="2">
    <location>
        <begin position="17"/>
        <end position="210"/>
    </location>
</feature>
<reference evidence="3 4" key="1">
    <citation type="submission" date="2024-09" db="EMBL/GenBank/DDBJ databases">
        <title>Rethinking Asexuality: The Enigmatic Case of Functional Sexual Genes in Lepraria (Stereocaulaceae).</title>
        <authorList>
            <person name="Doellman M."/>
            <person name="Sun Y."/>
            <person name="Barcenas-Pena A."/>
            <person name="Lumbsch H.T."/>
            <person name="Grewe F."/>
        </authorList>
    </citation>
    <scope>NUCLEOTIDE SEQUENCE [LARGE SCALE GENOMIC DNA]</scope>
    <source>
        <strain evidence="3 4">Grewe 0041</strain>
    </source>
</reference>
<feature type="region of interest" description="Disordered" evidence="1">
    <location>
        <begin position="180"/>
        <end position="210"/>
    </location>
</feature>
<sequence length="210" mass="23046">MLSLYYIAFLLQICGSAPLPTLPSASLLDISNTKFTLPINVIAPSPANPLPPLPIVTYRVPSTTVELAFYNYHRTISISNTNYCVLAAIQDCLDRIDDWDQPMGLNGKIYASGSVTLSLYPEASMSWGEWSSGTRGLTWFFTKYEAVDLSFQIRTERKGKVGSGYFTTLDTNVTLPFNTTSLTSSNNLPTEPYTYSTPPAPKSPSKTTSS</sequence>
<keyword evidence="4" id="KW-1185">Reference proteome</keyword>
<name>A0ABR4BR27_9LECA</name>
<evidence type="ECO:0000256" key="1">
    <source>
        <dbReference type="SAM" id="MobiDB-lite"/>
    </source>
</evidence>
<gene>
    <name evidence="3" type="ORF">ABVK25_000799</name>
</gene>
<evidence type="ECO:0000313" key="4">
    <source>
        <dbReference type="Proteomes" id="UP001590951"/>
    </source>
</evidence>
<feature type="signal peptide" evidence="2">
    <location>
        <begin position="1"/>
        <end position="16"/>
    </location>
</feature>
<keyword evidence="2" id="KW-0732">Signal</keyword>
<evidence type="ECO:0000256" key="2">
    <source>
        <dbReference type="SAM" id="SignalP"/>
    </source>
</evidence>
<dbReference type="EMBL" id="JBHFEH010000001">
    <property type="protein sequence ID" value="KAL2059506.1"/>
    <property type="molecule type" value="Genomic_DNA"/>
</dbReference>
<organism evidence="3 4">
    <name type="scientific">Lepraria finkii</name>
    <dbReference type="NCBI Taxonomy" id="1340010"/>
    <lineage>
        <taxon>Eukaryota</taxon>
        <taxon>Fungi</taxon>
        <taxon>Dikarya</taxon>
        <taxon>Ascomycota</taxon>
        <taxon>Pezizomycotina</taxon>
        <taxon>Lecanoromycetes</taxon>
        <taxon>OSLEUM clade</taxon>
        <taxon>Lecanoromycetidae</taxon>
        <taxon>Lecanorales</taxon>
        <taxon>Lecanorineae</taxon>
        <taxon>Stereocaulaceae</taxon>
        <taxon>Lepraria</taxon>
    </lineage>
</organism>